<dbReference type="Pfam" id="PF00072">
    <property type="entry name" value="Response_reg"/>
    <property type="match status" value="1"/>
</dbReference>
<keyword evidence="1" id="KW-0597">Phosphoprotein</keyword>
<dbReference type="SUPFAM" id="SSF52172">
    <property type="entry name" value="CheY-like"/>
    <property type="match status" value="1"/>
</dbReference>
<feature type="modified residue" description="4-aspartylphosphate" evidence="1">
    <location>
        <position position="57"/>
    </location>
</feature>
<sequence>MKIAIVEDNHQTQQQIITLLTAIDSASQPINATCFNSGEAFLFEFSETQNFDLILLDIQLGGQDGMTVARKIRKSDPQVALAFLSNYDDYVFDGYDVGALGYIMKPLTADKLTALLQKVELQTQVAYFLAEIDNESIKIPLFDIIYFEVQNHQINIHTQTKTYQINAQLKEIQPQLTADFIQIYRSLIVNLSFISQLTNNALTLNDGTTLPVSRQQHTPVKQAFLAHYRGLAHDDLF</sequence>
<dbReference type="PANTHER" id="PTHR37299">
    <property type="entry name" value="TRANSCRIPTIONAL REGULATOR-RELATED"/>
    <property type="match status" value="1"/>
</dbReference>
<dbReference type="InterPro" id="IPR001789">
    <property type="entry name" value="Sig_transdc_resp-reg_receiver"/>
</dbReference>
<dbReference type="SMART" id="SM00850">
    <property type="entry name" value="LytTR"/>
    <property type="match status" value="1"/>
</dbReference>
<protein>
    <submittedName>
        <fullName evidence="4">LytR/AlgR family response regulator transcription factor</fullName>
    </submittedName>
</protein>
<dbReference type="PROSITE" id="PS50930">
    <property type="entry name" value="HTH_LYTTR"/>
    <property type="match status" value="1"/>
</dbReference>
<dbReference type="RefSeq" id="WP_125578493.1">
    <property type="nucleotide sequence ID" value="NZ_JBHTOF010000090.1"/>
</dbReference>
<gene>
    <name evidence="4" type="ORF">ACFQ4L_07630</name>
</gene>
<evidence type="ECO:0000313" key="5">
    <source>
        <dbReference type="Proteomes" id="UP001597244"/>
    </source>
</evidence>
<name>A0ABW4DPD7_9LACO</name>
<dbReference type="Proteomes" id="UP001597244">
    <property type="component" value="Unassembled WGS sequence"/>
</dbReference>
<dbReference type="PANTHER" id="PTHR37299:SF1">
    <property type="entry name" value="STAGE 0 SPORULATION PROTEIN A HOMOLOG"/>
    <property type="match status" value="1"/>
</dbReference>
<dbReference type="PROSITE" id="PS50110">
    <property type="entry name" value="RESPONSE_REGULATORY"/>
    <property type="match status" value="1"/>
</dbReference>
<evidence type="ECO:0000256" key="1">
    <source>
        <dbReference type="PROSITE-ProRule" id="PRU00169"/>
    </source>
</evidence>
<proteinExistence type="predicted"/>
<dbReference type="EMBL" id="JBHTOF010000090">
    <property type="protein sequence ID" value="MFD1465929.1"/>
    <property type="molecule type" value="Genomic_DNA"/>
</dbReference>
<dbReference type="Gene3D" id="3.40.50.2300">
    <property type="match status" value="1"/>
</dbReference>
<evidence type="ECO:0000313" key="4">
    <source>
        <dbReference type="EMBL" id="MFD1465929.1"/>
    </source>
</evidence>
<keyword evidence="5" id="KW-1185">Reference proteome</keyword>
<dbReference type="Pfam" id="PF04397">
    <property type="entry name" value="LytTR"/>
    <property type="match status" value="1"/>
</dbReference>
<evidence type="ECO:0000259" key="3">
    <source>
        <dbReference type="PROSITE" id="PS50930"/>
    </source>
</evidence>
<dbReference type="SMART" id="SM00448">
    <property type="entry name" value="REC"/>
    <property type="match status" value="1"/>
</dbReference>
<dbReference type="InterPro" id="IPR046947">
    <property type="entry name" value="LytR-like"/>
</dbReference>
<accession>A0ABW4DPD7</accession>
<reference evidence="5" key="1">
    <citation type="journal article" date="2019" name="Int. J. Syst. Evol. Microbiol.">
        <title>The Global Catalogue of Microorganisms (GCM) 10K type strain sequencing project: providing services to taxonomists for standard genome sequencing and annotation.</title>
        <authorList>
            <consortium name="The Broad Institute Genomics Platform"/>
            <consortium name="The Broad Institute Genome Sequencing Center for Infectious Disease"/>
            <person name="Wu L."/>
            <person name="Ma J."/>
        </authorList>
    </citation>
    <scope>NUCLEOTIDE SEQUENCE [LARGE SCALE GENOMIC DNA]</scope>
    <source>
        <strain evidence="5">CCM 8951</strain>
    </source>
</reference>
<evidence type="ECO:0000259" key="2">
    <source>
        <dbReference type="PROSITE" id="PS50110"/>
    </source>
</evidence>
<feature type="domain" description="HTH LytTR-type" evidence="3">
    <location>
        <begin position="128"/>
        <end position="226"/>
    </location>
</feature>
<dbReference type="InterPro" id="IPR007492">
    <property type="entry name" value="LytTR_DNA-bd_dom"/>
</dbReference>
<dbReference type="Gene3D" id="2.40.50.1020">
    <property type="entry name" value="LytTr DNA-binding domain"/>
    <property type="match status" value="1"/>
</dbReference>
<comment type="caution">
    <text evidence="4">The sequence shown here is derived from an EMBL/GenBank/DDBJ whole genome shotgun (WGS) entry which is preliminary data.</text>
</comment>
<dbReference type="InterPro" id="IPR011006">
    <property type="entry name" value="CheY-like_superfamily"/>
</dbReference>
<feature type="domain" description="Response regulatory" evidence="2">
    <location>
        <begin position="2"/>
        <end position="120"/>
    </location>
</feature>
<dbReference type="CDD" id="cd00156">
    <property type="entry name" value="REC"/>
    <property type="match status" value="1"/>
</dbReference>
<organism evidence="4 5">
    <name type="scientific">Lapidilactobacillus mulanensis</name>
    <dbReference type="NCBI Taxonomy" id="2485999"/>
    <lineage>
        <taxon>Bacteria</taxon>
        <taxon>Bacillati</taxon>
        <taxon>Bacillota</taxon>
        <taxon>Bacilli</taxon>
        <taxon>Lactobacillales</taxon>
        <taxon>Lactobacillaceae</taxon>
        <taxon>Lapidilactobacillus</taxon>
    </lineage>
</organism>